<keyword evidence="2" id="KW-0238">DNA-binding</keyword>
<dbReference type="AlphaFoldDB" id="A0A1W5ZSA2"/>
<evidence type="ECO:0000256" key="3">
    <source>
        <dbReference type="ARBA" id="ARBA00023163"/>
    </source>
</evidence>
<dbReference type="KEGG" id="hmn:HM131_04515"/>
<sequence length="292" mass="33840">MDQLPPTFGSYGYRFSDPKLQQLAQIWSLGWDEQSTTLYDWDGTNRRDTGKFIFQYTVSGEGAIDINGERHPLTAGHAFIVNIPGNYRYFLPENSSKWEFIYLTLYGDVVDHYWNEIQKDIGPILNIPPDAAPVRYLLQLLENAAEKKISNAHQASGFAYQFTMELFHYCSNLEKNLSQWPETIIEAAMYAKNHYSEDISPDDMAEACGMSRYHFTRQFKQATDRTPIQYLTDLRINKAKELLQNTKYSTEEIATLIGYKNANYFNKVFKKVTETTPGKFREVNRGAMFDHH</sequence>
<feature type="domain" description="HTH araC/xylS-type" evidence="4">
    <location>
        <begin position="185"/>
        <end position="283"/>
    </location>
</feature>
<dbReference type="Gene3D" id="1.10.10.60">
    <property type="entry name" value="Homeodomain-like"/>
    <property type="match status" value="2"/>
</dbReference>
<dbReference type="PROSITE" id="PS01124">
    <property type="entry name" value="HTH_ARAC_FAMILY_2"/>
    <property type="match status" value="1"/>
</dbReference>
<accession>A0A1W5ZSA2</accession>
<dbReference type="SUPFAM" id="SSF46689">
    <property type="entry name" value="Homeodomain-like"/>
    <property type="match status" value="2"/>
</dbReference>
<gene>
    <name evidence="5" type="ORF">HM131_04515</name>
</gene>
<dbReference type="GO" id="GO:0003700">
    <property type="term" value="F:DNA-binding transcription factor activity"/>
    <property type="evidence" value="ECO:0007669"/>
    <property type="project" value="InterPro"/>
</dbReference>
<dbReference type="Pfam" id="PF02311">
    <property type="entry name" value="AraC_binding"/>
    <property type="match status" value="1"/>
</dbReference>
<dbReference type="InterPro" id="IPR037923">
    <property type="entry name" value="HTH-like"/>
</dbReference>
<keyword evidence="1" id="KW-0805">Transcription regulation</keyword>
<proteinExistence type="predicted"/>
<evidence type="ECO:0000313" key="5">
    <source>
        <dbReference type="EMBL" id="ARI76141.1"/>
    </source>
</evidence>
<dbReference type="PANTHER" id="PTHR43280">
    <property type="entry name" value="ARAC-FAMILY TRANSCRIPTIONAL REGULATOR"/>
    <property type="match status" value="1"/>
</dbReference>
<name>A0A1W5ZSA2_9BACI</name>
<dbReference type="InterPro" id="IPR009057">
    <property type="entry name" value="Homeodomain-like_sf"/>
</dbReference>
<dbReference type="Proteomes" id="UP000192527">
    <property type="component" value="Chromosome"/>
</dbReference>
<keyword evidence="3" id="KW-0804">Transcription</keyword>
<dbReference type="SUPFAM" id="SSF51215">
    <property type="entry name" value="Regulatory protein AraC"/>
    <property type="match status" value="1"/>
</dbReference>
<organism evidence="5 6">
    <name type="scientific">Halobacillus mangrovi</name>
    <dbReference type="NCBI Taxonomy" id="402384"/>
    <lineage>
        <taxon>Bacteria</taxon>
        <taxon>Bacillati</taxon>
        <taxon>Bacillota</taxon>
        <taxon>Bacilli</taxon>
        <taxon>Bacillales</taxon>
        <taxon>Bacillaceae</taxon>
        <taxon>Halobacillus</taxon>
    </lineage>
</organism>
<dbReference type="OrthoDB" id="2237754at2"/>
<dbReference type="PANTHER" id="PTHR43280:SF28">
    <property type="entry name" value="HTH-TYPE TRANSCRIPTIONAL ACTIVATOR RHAS"/>
    <property type="match status" value="1"/>
</dbReference>
<dbReference type="GO" id="GO:0043565">
    <property type="term" value="F:sequence-specific DNA binding"/>
    <property type="evidence" value="ECO:0007669"/>
    <property type="project" value="InterPro"/>
</dbReference>
<dbReference type="InterPro" id="IPR018060">
    <property type="entry name" value="HTH_AraC"/>
</dbReference>
<reference evidence="5 6" key="1">
    <citation type="submission" date="2017-04" db="EMBL/GenBank/DDBJ databases">
        <title>The whole genome sequencing and assembly of Halobacillus mangrovi strain.</title>
        <authorList>
            <person name="Lee S.-J."/>
            <person name="Park M.-K."/>
            <person name="Kim J.-Y."/>
            <person name="Lee Y.-J."/>
            <person name="Yi H."/>
            <person name="Bahn Y.-S."/>
            <person name="Kim J.F."/>
            <person name="Lee D.-W."/>
        </authorList>
    </citation>
    <scope>NUCLEOTIDE SEQUENCE [LARGE SCALE GENOMIC DNA]</scope>
    <source>
        <strain evidence="5 6">KTB 131</strain>
    </source>
</reference>
<dbReference type="RefSeq" id="WP_085028381.1">
    <property type="nucleotide sequence ID" value="NZ_CP020772.1"/>
</dbReference>
<evidence type="ECO:0000256" key="2">
    <source>
        <dbReference type="ARBA" id="ARBA00023125"/>
    </source>
</evidence>
<evidence type="ECO:0000259" key="4">
    <source>
        <dbReference type="PROSITE" id="PS01124"/>
    </source>
</evidence>
<dbReference type="EMBL" id="CP020772">
    <property type="protein sequence ID" value="ARI76141.1"/>
    <property type="molecule type" value="Genomic_DNA"/>
</dbReference>
<dbReference type="STRING" id="402384.HM131_04515"/>
<protein>
    <submittedName>
        <fullName evidence="5">AraC family transcriptional regulator</fullName>
    </submittedName>
</protein>
<dbReference type="SMART" id="SM00342">
    <property type="entry name" value="HTH_ARAC"/>
    <property type="match status" value="1"/>
</dbReference>
<dbReference type="InterPro" id="IPR003313">
    <property type="entry name" value="AraC-bd"/>
</dbReference>
<evidence type="ECO:0000313" key="6">
    <source>
        <dbReference type="Proteomes" id="UP000192527"/>
    </source>
</evidence>
<evidence type="ECO:0000256" key="1">
    <source>
        <dbReference type="ARBA" id="ARBA00023015"/>
    </source>
</evidence>
<dbReference type="Pfam" id="PF12833">
    <property type="entry name" value="HTH_18"/>
    <property type="match status" value="1"/>
</dbReference>
<keyword evidence="6" id="KW-1185">Reference proteome</keyword>